<name>A0ABY6BFS1_9GAMM</name>
<feature type="region of interest" description="Disordered" evidence="1">
    <location>
        <begin position="67"/>
        <end position="131"/>
    </location>
</feature>
<sequence>MFTPVTTRILVLGLAFTATASQADDFMLGAGRSMAVTEGRSDCDTVASQPVSGVDAQVIYHDGRQTPVSVPVHIPGGAVSDVSEPSERTSASTSGGGSVRGGGSLPSAEPTVPQKRGGGLRWQSVLPGAIK</sequence>
<dbReference type="EMBL" id="CP104694">
    <property type="protein sequence ID" value="UXI67940.1"/>
    <property type="molecule type" value="Genomic_DNA"/>
</dbReference>
<proteinExistence type="predicted"/>
<feature type="compositionally biased region" description="Gly residues" evidence="1">
    <location>
        <begin position="94"/>
        <end position="104"/>
    </location>
</feature>
<reference evidence="3" key="1">
    <citation type="submission" date="2022-09" db="EMBL/GenBank/DDBJ databases">
        <title>Tahibacter sp. nov., isolated from a fresh water.</title>
        <authorList>
            <person name="Baek J.H."/>
            <person name="Lee J.K."/>
            <person name="Kim J.M."/>
            <person name="Jeon C.O."/>
        </authorList>
    </citation>
    <scope>NUCLEOTIDE SEQUENCE</scope>
    <source>
        <strain evidence="3">W38</strain>
    </source>
</reference>
<evidence type="ECO:0000313" key="3">
    <source>
        <dbReference type="EMBL" id="UXI67940.1"/>
    </source>
</evidence>
<protein>
    <submittedName>
        <fullName evidence="3">Uncharacterized protein</fullName>
    </submittedName>
</protein>
<organism evidence="3 4">
    <name type="scientific">Tahibacter amnicola</name>
    <dbReference type="NCBI Taxonomy" id="2976241"/>
    <lineage>
        <taxon>Bacteria</taxon>
        <taxon>Pseudomonadati</taxon>
        <taxon>Pseudomonadota</taxon>
        <taxon>Gammaproteobacteria</taxon>
        <taxon>Lysobacterales</taxon>
        <taxon>Rhodanobacteraceae</taxon>
        <taxon>Tahibacter</taxon>
    </lineage>
</organism>
<keyword evidence="2" id="KW-0732">Signal</keyword>
<feature type="signal peptide" evidence="2">
    <location>
        <begin position="1"/>
        <end position="23"/>
    </location>
</feature>
<dbReference type="RefSeq" id="WP_261694909.1">
    <property type="nucleotide sequence ID" value="NZ_CP104694.1"/>
</dbReference>
<gene>
    <name evidence="3" type="ORF">N4264_24970</name>
</gene>
<evidence type="ECO:0000313" key="4">
    <source>
        <dbReference type="Proteomes" id="UP001064632"/>
    </source>
</evidence>
<accession>A0ABY6BFS1</accession>
<evidence type="ECO:0000256" key="1">
    <source>
        <dbReference type="SAM" id="MobiDB-lite"/>
    </source>
</evidence>
<dbReference type="Proteomes" id="UP001064632">
    <property type="component" value="Chromosome"/>
</dbReference>
<feature type="chain" id="PRO_5046604541" evidence="2">
    <location>
        <begin position="24"/>
        <end position="131"/>
    </location>
</feature>
<keyword evidence="4" id="KW-1185">Reference proteome</keyword>
<evidence type="ECO:0000256" key="2">
    <source>
        <dbReference type="SAM" id="SignalP"/>
    </source>
</evidence>